<dbReference type="Gene3D" id="3.40.390.10">
    <property type="entry name" value="Collagenase (Catalytic Domain)"/>
    <property type="match status" value="2"/>
</dbReference>
<dbReference type="InterPro" id="IPR024079">
    <property type="entry name" value="MetalloPept_cat_dom_sf"/>
</dbReference>
<evidence type="ECO:0000313" key="1">
    <source>
        <dbReference type="EMBL" id="QES51777.1"/>
    </source>
</evidence>
<protein>
    <submittedName>
        <fullName evidence="1">Uncharacterized protein</fullName>
    </submittedName>
</protein>
<dbReference type="Proteomes" id="UP000325211">
    <property type="component" value="Chromosome"/>
</dbReference>
<proteinExistence type="predicted"/>
<accession>A0A5P2DC33</accession>
<dbReference type="AlphaFoldDB" id="A0A5P2DC33"/>
<organism evidence="1 2">
    <name type="scientific">Streptomyces venezuelae</name>
    <dbReference type="NCBI Taxonomy" id="54571"/>
    <lineage>
        <taxon>Bacteria</taxon>
        <taxon>Bacillati</taxon>
        <taxon>Actinomycetota</taxon>
        <taxon>Actinomycetes</taxon>
        <taxon>Kitasatosporales</taxon>
        <taxon>Streptomycetaceae</taxon>
        <taxon>Streptomyces</taxon>
    </lineage>
</organism>
<dbReference type="GO" id="GO:0008237">
    <property type="term" value="F:metallopeptidase activity"/>
    <property type="evidence" value="ECO:0007669"/>
    <property type="project" value="InterPro"/>
</dbReference>
<dbReference type="EMBL" id="CP029190">
    <property type="protein sequence ID" value="QES51777.1"/>
    <property type="molecule type" value="Genomic_DNA"/>
</dbReference>
<dbReference type="RefSeq" id="WP_150211523.1">
    <property type="nucleotide sequence ID" value="NZ_CP029190.1"/>
</dbReference>
<evidence type="ECO:0000313" key="2">
    <source>
        <dbReference type="Proteomes" id="UP000325211"/>
    </source>
</evidence>
<reference evidence="1 2" key="1">
    <citation type="submission" date="2018-05" db="EMBL/GenBank/DDBJ databases">
        <title>Streptomyces venezuelae.</title>
        <authorList>
            <person name="Kim W."/>
            <person name="Lee N."/>
            <person name="Cho B.-K."/>
        </authorList>
    </citation>
    <scope>NUCLEOTIDE SEQUENCE [LARGE SCALE GENOMIC DNA]</scope>
    <source>
        <strain evidence="1 2">ATCC 21782</strain>
    </source>
</reference>
<gene>
    <name evidence="1" type="ORF">DEJ50_31910</name>
</gene>
<dbReference type="OrthoDB" id="3655355at2"/>
<sequence>MADELDDLVLLPHCDLHMALTGTPPLTLRVFKRTGTAGVTAPYTLTPVPPADCSYAFMAPYQDTGHRFDGVPTVDGNGVVHPGAGGPGVYLFRVAVGTQYLVGRLQVHRRLENWWFGNASLTTALDPDIGHALPTLYARFSDDNNAADLIGDITGHGYVTLTSEDPRKVAVTPNGRLRGLVETPKPPEGELPATSVAGTLGTLPERTLQVGVVDYRKERRILVDHQLWNLTDLDDMQNVLILAEGFEGSAADRAVFTQAAEAITFQLFSRRRHEPYGTLKERFNVFSAFEESFERGLTCGNRVTDTLDPAVPSGTLIPYENPVEVIRPGSPLRYAMAELVKRVGLPPRINTRTDLVQHWSGQQLHDFKPERVNEKLIKAWKTHRSLGILQTKNSFFGVMAGRRPADRTIGQEEPAPKPAQDAASPEMKAFVKQLYEFWTNGPTGLLVLDPRRHPPELYAPGHTNPLNSVLTYAKALGYVNPFSHVHRHIGQVWAAETPGLRRSRGLIAVVTYDYAGRGVNTNRRTMTLNSFEQNTKTYFQYDTASPIDPALMHRTVPAPDPAGFRLGDVVDMVAHEFGHTFNLGDEYEEQEEDGPGNTPGDLIADNLTRLGHARLNPTSRDLNMANVKWLQLPRMQHSARLVKDSELFGTPPKLRVTVDTDQLDVWRAVRQAGPGRNTVSLRQFKLLESGEQLPLDGVLLEGLTIDPIADGTGVLVLTGPNLPTTVFGAGSVLYVPLKDGGGTPLTVVDRRVLTFLQGNRKPLNHNTNNKIPRHKPDLPHRIPGLAPNELRQTLVGIFEGAHHYAGAHYRPAGACKMRNGAGIGEAGSFCFVCMWLIVNRVDPTHHATISRRFYPGRRR</sequence>
<name>A0A5P2DC33_STRVZ</name>